<keyword evidence="7" id="KW-1185">Reference proteome</keyword>
<dbReference type="Pfam" id="PF02311">
    <property type="entry name" value="AraC_binding"/>
    <property type="match status" value="1"/>
</dbReference>
<evidence type="ECO:0000313" key="6">
    <source>
        <dbReference type="EMBL" id="QBD74934.1"/>
    </source>
</evidence>
<dbReference type="OrthoDB" id="183331at2"/>
<name>A0A4P6JIN6_KTERU</name>
<dbReference type="InterPro" id="IPR018062">
    <property type="entry name" value="HTH_AraC-typ_CS"/>
</dbReference>
<keyword evidence="3" id="KW-0010">Activator</keyword>
<dbReference type="SUPFAM" id="SSF46689">
    <property type="entry name" value="Homeodomain-like"/>
    <property type="match status" value="2"/>
</dbReference>
<dbReference type="Pfam" id="PF12833">
    <property type="entry name" value="HTH_18"/>
    <property type="match status" value="1"/>
</dbReference>
<dbReference type="InterPro" id="IPR050204">
    <property type="entry name" value="AraC_XylS_family_regulators"/>
</dbReference>
<evidence type="ECO:0000256" key="1">
    <source>
        <dbReference type="ARBA" id="ARBA00023015"/>
    </source>
</evidence>
<dbReference type="SMART" id="SM00342">
    <property type="entry name" value="HTH_ARAC"/>
    <property type="match status" value="1"/>
</dbReference>
<keyword evidence="1" id="KW-0805">Transcription regulation</keyword>
<dbReference type="SUPFAM" id="SSF51215">
    <property type="entry name" value="Regulatory protein AraC"/>
    <property type="match status" value="1"/>
</dbReference>
<evidence type="ECO:0000259" key="5">
    <source>
        <dbReference type="PROSITE" id="PS01124"/>
    </source>
</evidence>
<dbReference type="GO" id="GO:0043565">
    <property type="term" value="F:sequence-specific DNA binding"/>
    <property type="evidence" value="ECO:0007669"/>
    <property type="project" value="InterPro"/>
</dbReference>
<dbReference type="GO" id="GO:0003700">
    <property type="term" value="F:DNA-binding transcription factor activity"/>
    <property type="evidence" value="ECO:0007669"/>
    <property type="project" value="InterPro"/>
</dbReference>
<dbReference type="AlphaFoldDB" id="A0A4P6JIN6"/>
<protein>
    <submittedName>
        <fullName evidence="6">AraC family transcriptional regulator</fullName>
    </submittedName>
</protein>
<dbReference type="InterPro" id="IPR003313">
    <property type="entry name" value="AraC-bd"/>
</dbReference>
<dbReference type="InterPro" id="IPR009057">
    <property type="entry name" value="Homeodomain-like_sf"/>
</dbReference>
<dbReference type="PROSITE" id="PS00041">
    <property type="entry name" value="HTH_ARAC_FAMILY_1"/>
    <property type="match status" value="2"/>
</dbReference>
<dbReference type="Proteomes" id="UP000290365">
    <property type="component" value="Chromosome"/>
</dbReference>
<evidence type="ECO:0000313" key="7">
    <source>
        <dbReference type="Proteomes" id="UP000290365"/>
    </source>
</evidence>
<dbReference type="PANTHER" id="PTHR46796">
    <property type="entry name" value="HTH-TYPE TRANSCRIPTIONAL ACTIVATOR RHAS-RELATED"/>
    <property type="match status" value="1"/>
</dbReference>
<gene>
    <name evidence="6" type="ORF">EPA93_02585</name>
</gene>
<dbReference type="InterPro" id="IPR018060">
    <property type="entry name" value="HTH_AraC"/>
</dbReference>
<dbReference type="InterPro" id="IPR037923">
    <property type="entry name" value="HTH-like"/>
</dbReference>
<dbReference type="PROSITE" id="PS01124">
    <property type="entry name" value="HTH_ARAC_FAMILY_2"/>
    <property type="match status" value="1"/>
</dbReference>
<keyword evidence="2" id="KW-0238">DNA-binding</keyword>
<dbReference type="KEGG" id="kbs:EPA93_02585"/>
<keyword evidence="4" id="KW-0804">Transcription</keyword>
<dbReference type="EMBL" id="CP035758">
    <property type="protein sequence ID" value="QBD74934.1"/>
    <property type="molecule type" value="Genomic_DNA"/>
</dbReference>
<evidence type="ECO:0000256" key="3">
    <source>
        <dbReference type="ARBA" id="ARBA00023159"/>
    </source>
</evidence>
<accession>A0A4P6JIN6</accession>
<evidence type="ECO:0000256" key="2">
    <source>
        <dbReference type="ARBA" id="ARBA00023125"/>
    </source>
</evidence>
<sequence>MKNSITIRHPWPQQQLELLQGITLTNPYCQRFAHSYVIGTVQAGRGILQYRLSKQELARGAFYVIEPGEVWGCQSEELTFSHLLVDPTLLQHIAIETLGTEKALPHFPASGICNSALSQLFANLSAGLIEPASQLKQQETLLTALAQLLLSQARDRAELEHVGGEHSAIRRVKAYLAEHYAGDVSLGTLASIANLSAFHLTRVFRQAVGLPPHAYQLQLRIAHARNLLAKGLSVSYVAHETGFFDQTHFTKQFKRHVGITPGTYRKTAKFY</sequence>
<feature type="domain" description="HTH araC/xylS-type" evidence="5">
    <location>
        <begin position="170"/>
        <end position="267"/>
    </location>
</feature>
<organism evidence="6 7">
    <name type="scientific">Ktedonosporobacter rubrisoli</name>
    <dbReference type="NCBI Taxonomy" id="2509675"/>
    <lineage>
        <taxon>Bacteria</taxon>
        <taxon>Bacillati</taxon>
        <taxon>Chloroflexota</taxon>
        <taxon>Ktedonobacteria</taxon>
        <taxon>Ktedonobacterales</taxon>
        <taxon>Ktedonosporobacteraceae</taxon>
        <taxon>Ktedonosporobacter</taxon>
    </lineage>
</organism>
<dbReference type="Gene3D" id="1.10.10.60">
    <property type="entry name" value="Homeodomain-like"/>
    <property type="match status" value="2"/>
</dbReference>
<dbReference type="PANTHER" id="PTHR46796:SF2">
    <property type="entry name" value="TRANSCRIPTIONAL REGULATORY PROTEIN"/>
    <property type="match status" value="1"/>
</dbReference>
<evidence type="ECO:0000256" key="4">
    <source>
        <dbReference type="ARBA" id="ARBA00023163"/>
    </source>
</evidence>
<dbReference type="PRINTS" id="PR00032">
    <property type="entry name" value="HTHARAC"/>
</dbReference>
<dbReference type="RefSeq" id="WP_129885533.1">
    <property type="nucleotide sequence ID" value="NZ_CP035758.1"/>
</dbReference>
<dbReference type="InterPro" id="IPR020449">
    <property type="entry name" value="Tscrpt_reg_AraC-type_HTH"/>
</dbReference>
<proteinExistence type="predicted"/>
<reference evidence="6 7" key="1">
    <citation type="submission" date="2019-01" db="EMBL/GenBank/DDBJ databases">
        <title>Ktedonosporobacter rubrisoli SCAWS-G2.</title>
        <authorList>
            <person name="Huang Y."/>
            <person name="Yan B."/>
        </authorList>
    </citation>
    <scope>NUCLEOTIDE SEQUENCE [LARGE SCALE GENOMIC DNA]</scope>
    <source>
        <strain evidence="6 7">SCAWS-G2</strain>
    </source>
</reference>